<dbReference type="GO" id="GO:0000287">
    <property type="term" value="F:magnesium ion binding"/>
    <property type="evidence" value="ECO:0007669"/>
    <property type="project" value="InterPro"/>
</dbReference>
<dbReference type="InterPro" id="IPR037143">
    <property type="entry name" value="4-PPantetheinyl_Trfase_dom_sf"/>
</dbReference>
<feature type="binding site" evidence="2">
    <location>
        <position position="39"/>
    </location>
    <ligand>
        <name>CoA</name>
        <dbReference type="ChEBI" id="CHEBI:57287"/>
    </ligand>
</feature>
<evidence type="ECO:0000313" key="6">
    <source>
        <dbReference type="EMBL" id="GIE51737.1"/>
    </source>
</evidence>
<evidence type="ECO:0000313" key="7">
    <source>
        <dbReference type="Proteomes" id="UP000647172"/>
    </source>
</evidence>
<dbReference type="Proteomes" id="UP000647172">
    <property type="component" value="Unassembled WGS sequence"/>
</dbReference>
<feature type="binding site" evidence="2">
    <location>
        <begin position="83"/>
        <end position="84"/>
    </location>
    <ligand>
        <name>CoA</name>
        <dbReference type="ChEBI" id="CHEBI:57287"/>
    </ligand>
</feature>
<comment type="cofactor">
    <cofactor evidence="3">
        <name>Mg(2+)</name>
        <dbReference type="ChEBI" id="CHEBI:18420"/>
    </cofactor>
</comment>
<dbReference type="PANTHER" id="PTHR38096">
    <property type="entry name" value="ENTEROBACTIN SYNTHASE COMPONENT D"/>
    <property type="match status" value="1"/>
</dbReference>
<feature type="binding site" evidence="3">
    <location>
        <position position="107"/>
    </location>
    <ligand>
        <name>Mg(2+)</name>
        <dbReference type="ChEBI" id="CHEBI:18420"/>
    </ligand>
</feature>
<name>A0A919JLS2_9ACTN</name>
<sequence length="219" mass="23692">MIDRLLPPAVVPVEAFADRPGEPVFPGEQDLIGDAVEGRRREFVTGRRCAREALGRLGHPPAPIRRGPRREPCWPAGVIGSITHCAGYRAAAVARATDLAGLGIDAEPHEPLPDGVRAMVTAPGDAELLDELARRDASTHWDRLLFSAKESVYKAWYPLTGRWLGFEDARLSIDPATATFTAYVLVDGRRDDGGPPLTEVTGRFLVERGLILTAVTVPG</sequence>
<dbReference type="PRINTS" id="PR01399">
    <property type="entry name" value="ENTSNTHTASED"/>
</dbReference>
<feature type="binding site" evidence="2">
    <location>
        <position position="105"/>
    </location>
    <ligand>
        <name>CoA</name>
        <dbReference type="ChEBI" id="CHEBI:57287"/>
    </ligand>
</feature>
<dbReference type="SUPFAM" id="SSF56214">
    <property type="entry name" value="4'-phosphopantetheinyl transferase"/>
    <property type="match status" value="1"/>
</dbReference>
<comment type="caution">
    <text evidence="6">The sequence shown here is derived from an EMBL/GenBank/DDBJ whole genome shotgun (WGS) entry which is preliminary data.</text>
</comment>
<evidence type="ECO:0000256" key="3">
    <source>
        <dbReference type="PIRSR" id="PIRSR603542-2"/>
    </source>
</evidence>
<keyword evidence="7" id="KW-1185">Reference proteome</keyword>
<keyword evidence="3" id="KW-0479">Metal-binding</keyword>
<dbReference type="PANTHER" id="PTHR38096:SF1">
    <property type="entry name" value="ENTEROBACTIN SYNTHASE COMPONENT D"/>
    <property type="match status" value="1"/>
</dbReference>
<evidence type="ECO:0000259" key="5">
    <source>
        <dbReference type="Pfam" id="PF17837"/>
    </source>
</evidence>
<evidence type="ECO:0000256" key="1">
    <source>
        <dbReference type="ARBA" id="ARBA00022679"/>
    </source>
</evidence>
<keyword evidence="1 6" id="KW-0808">Transferase</keyword>
<dbReference type="InterPro" id="IPR041354">
    <property type="entry name" value="4PPT_N"/>
</dbReference>
<dbReference type="GO" id="GO:0009239">
    <property type="term" value="P:enterobactin biosynthetic process"/>
    <property type="evidence" value="ECO:0007669"/>
    <property type="project" value="InterPro"/>
</dbReference>
<protein>
    <submittedName>
        <fullName evidence="6">4'-phosphopantetheinyl transferase</fullName>
    </submittedName>
</protein>
<dbReference type="GO" id="GO:0009366">
    <property type="term" value="C:enterobactin synthetase complex"/>
    <property type="evidence" value="ECO:0007669"/>
    <property type="project" value="InterPro"/>
</dbReference>
<dbReference type="GO" id="GO:0005886">
    <property type="term" value="C:plasma membrane"/>
    <property type="evidence" value="ECO:0007669"/>
    <property type="project" value="TreeGrafter"/>
</dbReference>
<dbReference type="InterPro" id="IPR008278">
    <property type="entry name" value="4-PPantetheinyl_Trfase_dom"/>
</dbReference>
<organism evidence="6 7">
    <name type="scientific">Actinoplanes nipponensis</name>
    <dbReference type="NCBI Taxonomy" id="135950"/>
    <lineage>
        <taxon>Bacteria</taxon>
        <taxon>Bacillati</taxon>
        <taxon>Actinomycetota</taxon>
        <taxon>Actinomycetes</taxon>
        <taxon>Micromonosporales</taxon>
        <taxon>Micromonosporaceae</taxon>
        <taxon>Actinoplanes</taxon>
    </lineage>
</organism>
<accession>A0A919JLS2</accession>
<dbReference type="EMBL" id="BOMQ01000061">
    <property type="protein sequence ID" value="GIE51737.1"/>
    <property type="molecule type" value="Genomic_DNA"/>
</dbReference>
<feature type="binding site" evidence="3">
    <location>
        <position position="106"/>
    </location>
    <ligand>
        <name>Mg(2+)</name>
        <dbReference type="ChEBI" id="CHEBI:18420"/>
    </ligand>
</feature>
<feature type="binding site" evidence="2">
    <location>
        <position position="47"/>
    </location>
    <ligand>
        <name>CoA</name>
        <dbReference type="ChEBI" id="CHEBI:57287"/>
    </ligand>
</feature>
<dbReference type="RefSeq" id="WP_203772541.1">
    <property type="nucleotide sequence ID" value="NZ_BAAAYJ010000097.1"/>
</dbReference>
<gene>
    <name evidence="6" type="ORF">Ani05nite_52710</name>
</gene>
<feature type="binding site" evidence="3">
    <location>
        <position position="105"/>
    </location>
    <ligand>
        <name>Mg(2+)</name>
        <dbReference type="ChEBI" id="CHEBI:18420"/>
    </ligand>
</feature>
<feature type="binding site" evidence="2">
    <location>
        <position position="164"/>
    </location>
    <ligand>
        <name>CoA</name>
        <dbReference type="ChEBI" id="CHEBI:57287"/>
    </ligand>
</feature>
<dbReference type="Pfam" id="PF17837">
    <property type="entry name" value="4PPT_N"/>
    <property type="match status" value="1"/>
</dbReference>
<dbReference type="Gene3D" id="3.90.470.20">
    <property type="entry name" value="4'-phosphopantetheinyl transferase domain"/>
    <property type="match status" value="1"/>
</dbReference>
<evidence type="ECO:0000256" key="2">
    <source>
        <dbReference type="PIRSR" id="PIRSR603542-1"/>
    </source>
</evidence>
<dbReference type="AlphaFoldDB" id="A0A919JLS2"/>
<proteinExistence type="predicted"/>
<feature type="binding site" evidence="2">
    <location>
        <position position="154"/>
    </location>
    <ligand>
        <name>CoA</name>
        <dbReference type="ChEBI" id="CHEBI:57287"/>
    </ligand>
</feature>
<feature type="binding site" evidence="2">
    <location>
        <position position="150"/>
    </location>
    <ligand>
        <name>CoA</name>
        <dbReference type="ChEBI" id="CHEBI:57287"/>
    </ligand>
</feature>
<feature type="domain" description="4'-phosphopantetheinyl transferase" evidence="4">
    <location>
        <begin position="101"/>
        <end position="178"/>
    </location>
</feature>
<dbReference type="Pfam" id="PF01648">
    <property type="entry name" value="ACPS"/>
    <property type="match status" value="1"/>
</dbReference>
<evidence type="ECO:0000259" key="4">
    <source>
        <dbReference type="Pfam" id="PF01648"/>
    </source>
</evidence>
<dbReference type="InterPro" id="IPR003542">
    <property type="entry name" value="Enbac_synth_compD-like"/>
</dbReference>
<keyword evidence="3" id="KW-0460">Magnesium</keyword>
<dbReference type="GO" id="GO:0008897">
    <property type="term" value="F:holo-[acyl-carrier-protein] synthase activity"/>
    <property type="evidence" value="ECO:0007669"/>
    <property type="project" value="InterPro"/>
</dbReference>
<feature type="domain" description="4'-phosphopantetheinyl transferase N-terminal" evidence="5">
    <location>
        <begin position="28"/>
        <end position="94"/>
    </location>
</feature>
<reference evidence="6" key="1">
    <citation type="submission" date="2021-01" db="EMBL/GenBank/DDBJ databases">
        <title>Whole genome shotgun sequence of Actinoplanes nipponensis NBRC 14063.</title>
        <authorList>
            <person name="Komaki H."/>
            <person name="Tamura T."/>
        </authorList>
    </citation>
    <scope>NUCLEOTIDE SEQUENCE</scope>
    <source>
        <strain evidence="6">NBRC 14063</strain>
    </source>
</reference>